<dbReference type="InterPro" id="IPR011989">
    <property type="entry name" value="ARM-like"/>
</dbReference>
<dbReference type="Gene3D" id="1.25.10.10">
    <property type="entry name" value="Leucine-rich Repeat Variant"/>
    <property type="match status" value="1"/>
</dbReference>
<dbReference type="Pfam" id="PF11919">
    <property type="entry name" value="PSME4_C"/>
    <property type="match status" value="1"/>
</dbReference>
<evidence type="ECO:0000313" key="14">
    <source>
        <dbReference type="WBParaSite" id="PSAMB.scaffold2507size22831.g18032.t1"/>
    </source>
</evidence>
<accession>A0A914VT97</accession>
<dbReference type="GO" id="GO:0006281">
    <property type="term" value="P:DNA repair"/>
    <property type="evidence" value="ECO:0007669"/>
    <property type="project" value="UniProtKB-KW"/>
</dbReference>
<sequence>MDIKKCDIGMASDSESEDDFDSSSDNGEDDEADESLMEVTADLEDDLMESMSQWQKDIWHQKYLPYFEQTEREADDQFKIIKAGLAHSIIHRDVRPALLHWICELDKYINLYSRRFSKTDHIALVNLMYECMVMKGLEYRMVKVCSHSLSNLLAKKELLSREDLTIQWRPLYDIYVEVTCKNLEEDGMLLLPDGLKVSLETVIGHSRVYFPLEATREILDEVRPYMCPWDESMLRALNMLNLFLPTCLSHEQHEKYGAKLWFDEMWHWFTAVENSAPWETKVGLILARLTRESPGYIDWTDKYDTICTRLLRAFDLDIGQEQIPVGTGAGVFSLDAAASWFCYMLGGPDDGIQGHLTRLFRSLESYFHPSNYGHHTANLLTFVLKLVQSICTRLNRERYRKPNSHPLVPPAMRLTNRQVDLFVESVLPSTLLTVFSKYKQEFAPGIVRFLGLLAPRMVVPAVLDTVYPALETLTEPHRLLQSMNCLVAVCVSLVRDADNDPNHQRRALQYAEDQSGRPCRSHVISLLNAVLPGLDANDIGKSMVTFQTIGLLCALVPIVDCSEAVHVRDDLTEEERELCSATSNFEGIVELLMTRMFALIETCAHGQSMTTVQSSLTAKAQAKFSFEENLMKNGIFSVFRTLVGNCSTPIYKVAVDRLFDFVNENMFDSRIAADTLAEMIFCAVRTNPAESLPRFLNLIMKRLRAAVSEDTHTEEEVDSAVIWYIVLASQLVRVSGAQIVRFRAEILELLSLVMPLKCRQAHDIACTLLENVLIVLTTHYVDMHEFNRRKLDQPFEKFLPIRHWARTVDRKSWELKWHVPTEEELSLVDEIFRLFLTPELDRLTRPKDMTKEEVLKSLLTIKAAIAGSSALLPMFETEAIPLIHSAVDMHPFSYTIAAPTVRNLTLGNKEHARQKILNVLRGLVDFSLNNREDDTKSMAAICKVYQLLLFHRGLDKLKYDKQLQGFNMSKRIVGDAVRGNRANIEAITQEFVVLQHHKRLLTRSGYYFTKSHLDIMRDMVRVGTSMYSVVRVEAQKTLDACVQSFPYSYKHILDDVLLLLKEDLTISHEQFKGALYILLNGKKLCICVRQTWETLLKVWPAVVTAQHSEKPSVIALLELAQNTVVDNLESFQIRFEFSESCVQMAKKMWSLPAGSHPIQWPMPTAAEEKVAIEKEAKRSEENERLYYALMDKLITLSNDASLHWRHADMAQSLLSLLIRRDMPYPDDAVRLYVRLLVHDSIKTRRMASALVGAWLKMSKPKAIKVPFNVPVKLPNRGAGANWPIEHGFLADNKFLLYDSSALPKNAEEWDRMMFVDKTHWGFYTWPKELLVYAPTSKQQVANRTKSELTPVEQFIVEQFNDVEFVNKLVGFMALEEKQGEDLFNAMSFGLFYGLFRNLNDILLPVFRRLLEKLVQSEKEGEQRLAAEIVGGLVHGGRLWSYDKLTSLWSWLTPLLTNALENVTTDTAKNWGTGMATIVGSRDPRRIHWLLDVLFSLCEKPTDSSFHATTRFFLLQGALNQCEWRVTELWHRLAGLCRPILVQPYQNLRDRLGSCLATVVWFDINGIRVDESAVPPQLRPPSLNSLIDEMANPSGKMKILWTEVVATQVEDGNKMEVDGVNDKPIAGGDGHNSKERKEALLALKTLLCYLNTHWVHGLVSLPDSIIRLLPLLAHFENETSDDELKRDAHWQLRRSMSHALVIDGNADKILAVCHEIVVSSRWWKAKVSALKYIQVAVFSNLFTFLRPDRMAQVRKIIFANIADDRLEVREAAAESLSGFIHCAYFDVNSELTKEFCTWALSKESSRRHAGVLALAAIVQAFPYTVPDFLPYPLMKLCLHAHDKQPMQGTVKKALSEFKRTHQDCWHEHKERFSDDQLAVLTDLLVSPNYYV</sequence>
<comment type="subcellular location">
    <subcellularLocation>
        <location evidence="2">Cytoplasm</location>
    </subcellularLocation>
    <subcellularLocation>
        <location evidence="1">Nucleus speckle</location>
    </subcellularLocation>
</comment>
<dbReference type="GO" id="GO:0005829">
    <property type="term" value="C:cytosol"/>
    <property type="evidence" value="ECO:0007669"/>
    <property type="project" value="TreeGrafter"/>
</dbReference>
<dbReference type="PANTHER" id="PTHR32170">
    <property type="entry name" value="PROTEASOME ACTIVATOR COMPLEX SUBUNIT 4"/>
    <property type="match status" value="1"/>
</dbReference>
<evidence type="ECO:0000256" key="5">
    <source>
        <dbReference type="ARBA" id="ARBA00022737"/>
    </source>
</evidence>
<dbReference type="Pfam" id="PF16507">
    <property type="entry name" value="HEAT_PSME4_mid"/>
    <property type="match status" value="1"/>
</dbReference>
<name>A0A914VT97_9BILA</name>
<evidence type="ECO:0000256" key="1">
    <source>
        <dbReference type="ARBA" id="ARBA00004324"/>
    </source>
</evidence>
<dbReference type="PANTHER" id="PTHR32170:SF3">
    <property type="entry name" value="PROTEASOME ACTIVATOR COMPLEX SUBUNIT 4"/>
    <property type="match status" value="1"/>
</dbReference>
<keyword evidence="13" id="KW-1185">Reference proteome</keyword>
<feature type="region of interest" description="Disordered" evidence="9">
    <location>
        <begin position="1"/>
        <end position="36"/>
    </location>
</feature>
<dbReference type="Pfam" id="PF23096">
    <property type="entry name" value="HEAT_PSME4"/>
    <property type="match status" value="1"/>
</dbReference>
<feature type="compositionally biased region" description="Acidic residues" evidence="9">
    <location>
        <begin position="14"/>
        <end position="36"/>
    </location>
</feature>
<evidence type="ECO:0000256" key="8">
    <source>
        <dbReference type="ARBA" id="ARBA00023242"/>
    </source>
</evidence>
<evidence type="ECO:0000256" key="4">
    <source>
        <dbReference type="ARBA" id="ARBA00022490"/>
    </source>
</evidence>
<dbReference type="InterPro" id="IPR032430">
    <property type="entry name" value="Blm10_mid"/>
</dbReference>
<dbReference type="GO" id="GO:0016607">
    <property type="term" value="C:nuclear speck"/>
    <property type="evidence" value="ECO:0007669"/>
    <property type="project" value="UniProtKB-SubCell"/>
</dbReference>
<feature type="domain" description="Proteasome activator Blm10 middle HEAT repeats region" evidence="11">
    <location>
        <begin position="356"/>
        <end position="872"/>
    </location>
</feature>
<evidence type="ECO:0000256" key="3">
    <source>
        <dbReference type="ARBA" id="ARBA00005739"/>
    </source>
</evidence>
<proteinExistence type="inferred from homology"/>
<evidence type="ECO:0000256" key="7">
    <source>
        <dbReference type="ARBA" id="ARBA00023204"/>
    </source>
</evidence>
<keyword evidence="5" id="KW-0677">Repeat</keyword>
<dbReference type="InterPro" id="IPR021843">
    <property type="entry name" value="PSME4_C"/>
</dbReference>
<keyword evidence="8" id="KW-0539">Nucleus</keyword>
<keyword evidence="4" id="KW-0963">Cytoplasm</keyword>
<feature type="domain" description="Proteasome activator complex subunit 4 C-terminal" evidence="10">
    <location>
        <begin position="1805"/>
        <end position="1890"/>
    </location>
</feature>
<evidence type="ECO:0000259" key="10">
    <source>
        <dbReference type="Pfam" id="PF11919"/>
    </source>
</evidence>
<evidence type="ECO:0000256" key="9">
    <source>
        <dbReference type="SAM" id="MobiDB-lite"/>
    </source>
</evidence>
<dbReference type="InterPro" id="IPR035309">
    <property type="entry name" value="PSME4"/>
</dbReference>
<comment type="similarity">
    <text evidence="3">Belongs to the BLM10 family.</text>
</comment>
<dbReference type="InterPro" id="IPR055455">
    <property type="entry name" value="HEAT_PSME4"/>
</dbReference>
<dbReference type="GO" id="GO:0010499">
    <property type="term" value="P:proteasomal ubiquitin-independent protein catabolic process"/>
    <property type="evidence" value="ECO:0007669"/>
    <property type="project" value="TreeGrafter"/>
</dbReference>
<evidence type="ECO:0000256" key="6">
    <source>
        <dbReference type="ARBA" id="ARBA00022763"/>
    </source>
</evidence>
<protein>
    <submittedName>
        <fullName evidence="14">Proteasome activator subunit 4</fullName>
    </submittedName>
</protein>
<dbReference type="Proteomes" id="UP000887566">
    <property type="component" value="Unplaced"/>
</dbReference>
<evidence type="ECO:0000313" key="13">
    <source>
        <dbReference type="Proteomes" id="UP000887566"/>
    </source>
</evidence>
<dbReference type="GO" id="GO:0070628">
    <property type="term" value="F:proteasome binding"/>
    <property type="evidence" value="ECO:0007669"/>
    <property type="project" value="InterPro"/>
</dbReference>
<organism evidence="13 14">
    <name type="scientific">Plectus sambesii</name>
    <dbReference type="NCBI Taxonomy" id="2011161"/>
    <lineage>
        <taxon>Eukaryota</taxon>
        <taxon>Metazoa</taxon>
        <taxon>Ecdysozoa</taxon>
        <taxon>Nematoda</taxon>
        <taxon>Chromadorea</taxon>
        <taxon>Plectida</taxon>
        <taxon>Plectina</taxon>
        <taxon>Plectoidea</taxon>
        <taxon>Plectidae</taxon>
        <taxon>Plectus</taxon>
    </lineage>
</organism>
<evidence type="ECO:0000259" key="11">
    <source>
        <dbReference type="Pfam" id="PF16507"/>
    </source>
</evidence>
<keyword evidence="7" id="KW-0234">DNA repair</keyword>
<reference evidence="14" key="1">
    <citation type="submission" date="2022-11" db="UniProtKB">
        <authorList>
            <consortium name="WormBaseParasite"/>
        </authorList>
    </citation>
    <scope>IDENTIFICATION</scope>
</reference>
<evidence type="ECO:0000259" key="12">
    <source>
        <dbReference type="Pfam" id="PF23096"/>
    </source>
</evidence>
<keyword evidence="6" id="KW-0227">DNA damage</keyword>
<evidence type="ECO:0000256" key="2">
    <source>
        <dbReference type="ARBA" id="ARBA00004496"/>
    </source>
</evidence>
<dbReference type="InterPro" id="IPR016024">
    <property type="entry name" value="ARM-type_fold"/>
</dbReference>
<dbReference type="GO" id="GO:0016504">
    <property type="term" value="F:peptidase activator activity"/>
    <property type="evidence" value="ECO:0007669"/>
    <property type="project" value="InterPro"/>
</dbReference>
<dbReference type="SUPFAM" id="SSF48371">
    <property type="entry name" value="ARM repeat"/>
    <property type="match status" value="2"/>
</dbReference>
<dbReference type="WBParaSite" id="PSAMB.scaffold2507size22831.g18032.t1">
    <property type="protein sequence ID" value="PSAMB.scaffold2507size22831.g18032.t1"/>
    <property type="gene ID" value="PSAMB.scaffold2507size22831.g18032"/>
</dbReference>
<feature type="domain" description="Proteasome activator complex subunit 4-like HEAT repeat-like" evidence="12">
    <location>
        <begin position="1227"/>
        <end position="1515"/>
    </location>
</feature>